<dbReference type="InterPro" id="IPR036852">
    <property type="entry name" value="Peptidase_S8/S53_dom_sf"/>
</dbReference>
<keyword evidence="2" id="KW-1185">Reference proteome</keyword>
<proteinExistence type="predicted"/>
<sequence>MDFPKITNFTLASGFSNYFSSPSYKRGAVSNFSAQHDPGRPYYIANAKASNVQRTIAGKGPTGFINSVVYENPQMFSDIVNDSSLGCGSSGFKAAPDETR</sequence>
<gene>
    <name evidence="1" type="ORF">LTR36_008496</name>
</gene>
<accession>A0AAV9JT58</accession>
<dbReference type="Proteomes" id="UP001324427">
    <property type="component" value="Unassembled WGS sequence"/>
</dbReference>
<evidence type="ECO:0000313" key="1">
    <source>
        <dbReference type="EMBL" id="KAK4548723.1"/>
    </source>
</evidence>
<dbReference type="Gene3D" id="3.40.50.200">
    <property type="entry name" value="Peptidase S8/S53 domain"/>
    <property type="match status" value="1"/>
</dbReference>
<reference evidence="1 2" key="1">
    <citation type="submission" date="2021-11" db="EMBL/GenBank/DDBJ databases">
        <title>Black yeast isolated from Biological Soil Crust.</title>
        <authorList>
            <person name="Kurbessoian T."/>
        </authorList>
    </citation>
    <scope>NUCLEOTIDE SEQUENCE [LARGE SCALE GENOMIC DNA]</scope>
    <source>
        <strain evidence="1 2">CCFEE 5522</strain>
    </source>
</reference>
<protein>
    <submittedName>
        <fullName evidence="1">Uncharacterized protein</fullName>
    </submittedName>
</protein>
<evidence type="ECO:0000313" key="2">
    <source>
        <dbReference type="Proteomes" id="UP001324427"/>
    </source>
</evidence>
<comment type="caution">
    <text evidence="1">The sequence shown here is derived from an EMBL/GenBank/DDBJ whole genome shotgun (WGS) entry which is preliminary data.</text>
</comment>
<name>A0AAV9JT58_9PEZI</name>
<dbReference type="GO" id="GO:0004252">
    <property type="term" value="F:serine-type endopeptidase activity"/>
    <property type="evidence" value="ECO:0007669"/>
    <property type="project" value="InterPro"/>
</dbReference>
<dbReference type="GO" id="GO:0006508">
    <property type="term" value="P:proteolysis"/>
    <property type="evidence" value="ECO:0007669"/>
    <property type="project" value="InterPro"/>
</dbReference>
<dbReference type="AlphaFoldDB" id="A0AAV9JT58"/>
<dbReference type="EMBL" id="JAVFHQ010000006">
    <property type="protein sequence ID" value="KAK4548723.1"/>
    <property type="molecule type" value="Genomic_DNA"/>
</dbReference>
<organism evidence="1 2">
    <name type="scientific">Oleoguttula mirabilis</name>
    <dbReference type="NCBI Taxonomy" id="1507867"/>
    <lineage>
        <taxon>Eukaryota</taxon>
        <taxon>Fungi</taxon>
        <taxon>Dikarya</taxon>
        <taxon>Ascomycota</taxon>
        <taxon>Pezizomycotina</taxon>
        <taxon>Dothideomycetes</taxon>
        <taxon>Dothideomycetidae</taxon>
        <taxon>Mycosphaerellales</taxon>
        <taxon>Teratosphaeriaceae</taxon>
        <taxon>Oleoguttula</taxon>
    </lineage>
</organism>